<accession>A0A9X3N3N3</accession>
<dbReference type="Pfam" id="PF17765">
    <property type="entry name" value="MLTR_LBD"/>
    <property type="match status" value="1"/>
</dbReference>
<gene>
    <name evidence="2" type="ORF">OM076_40895</name>
</gene>
<sequence>AGGSARREGVDGEVATGDAAAGDGGWAGAAGGALRPALVRIVEAVEPLPAYVLDATLDLLAWNSAAARLFGGLDGKPNIARLVFTDAGYRARLVAPGEVEAEAAGALRLGLTRDPANDRLRALVEELLDASPVFAALWAAQDVRDKTHGRKAFTDPEVGAFELEWERLTVPGEAGLALLVYSAQPGTTAATALSRLGMLSSASV</sequence>
<reference evidence="2" key="1">
    <citation type="submission" date="2022-10" db="EMBL/GenBank/DDBJ databases">
        <title>The WGS of Solirubrobacter ginsenosidimutans DSM 21036.</title>
        <authorList>
            <person name="Jiang Z."/>
        </authorList>
    </citation>
    <scope>NUCLEOTIDE SEQUENCE</scope>
    <source>
        <strain evidence="2">DSM 21036</strain>
    </source>
</reference>
<evidence type="ECO:0000259" key="1">
    <source>
        <dbReference type="Pfam" id="PF17765"/>
    </source>
</evidence>
<feature type="non-terminal residue" evidence="2">
    <location>
        <position position="1"/>
    </location>
</feature>
<proteinExistence type="predicted"/>
<dbReference type="InterPro" id="IPR041413">
    <property type="entry name" value="MLTR_LBD"/>
</dbReference>
<organism evidence="2 3">
    <name type="scientific">Solirubrobacter ginsenosidimutans</name>
    <dbReference type="NCBI Taxonomy" id="490573"/>
    <lineage>
        <taxon>Bacteria</taxon>
        <taxon>Bacillati</taxon>
        <taxon>Actinomycetota</taxon>
        <taxon>Thermoleophilia</taxon>
        <taxon>Solirubrobacterales</taxon>
        <taxon>Solirubrobacteraceae</taxon>
        <taxon>Solirubrobacter</taxon>
    </lineage>
</organism>
<name>A0A9X3N3N3_9ACTN</name>
<dbReference type="Proteomes" id="UP001149140">
    <property type="component" value="Unassembled WGS sequence"/>
</dbReference>
<dbReference type="Gene3D" id="3.30.450.180">
    <property type="match status" value="1"/>
</dbReference>
<dbReference type="EMBL" id="JAPDOD010000073">
    <property type="protein sequence ID" value="MDA0166691.1"/>
    <property type="molecule type" value="Genomic_DNA"/>
</dbReference>
<evidence type="ECO:0000313" key="3">
    <source>
        <dbReference type="Proteomes" id="UP001149140"/>
    </source>
</evidence>
<dbReference type="PANTHER" id="PTHR35010:SF2">
    <property type="entry name" value="BLL4672 PROTEIN"/>
    <property type="match status" value="1"/>
</dbReference>
<comment type="caution">
    <text evidence="2">The sequence shown here is derived from an EMBL/GenBank/DDBJ whole genome shotgun (WGS) entry which is preliminary data.</text>
</comment>
<dbReference type="AlphaFoldDB" id="A0A9X3N3N3"/>
<feature type="domain" description="MmyB-like transcription regulator ligand binding" evidence="1">
    <location>
        <begin position="34"/>
        <end position="196"/>
    </location>
</feature>
<evidence type="ECO:0000313" key="2">
    <source>
        <dbReference type="EMBL" id="MDA0166691.1"/>
    </source>
</evidence>
<dbReference type="PANTHER" id="PTHR35010">
    <property type="entry name" value="BLL4672 PROTEIN-RELATED"/>
    <property type="match status" value="1"/>
</dbReference>
<protein>
    <recommendedName>
        <fullName evidence="1">MmyB-like transcription regulator ligand binding domain-containing protein</fullName>
    </recommendedName>
</protein>
<keyword evidence="3" id="KW-1185">Reference proteome</keyword>